<gene>
    <name evidence="2" type="primary">BQ5605_C008g05169</name>
    <name evidence="2" type="ORF">BQ5605_C008G05169</name>
</gene>
<keyword evidence="3" id="KW-1185">Reference proteome</keyword>
<accession>A0A2X0PDZ8</accession>
<proteinExistence type="predicted"/>
<dbReference type="Proteomes" id="UP000249464">
    <property type="component" value="Unassembled WGS sequence"/>
</dbReference>
<dbReference type="EMBL" id="FQNC01000048">
    <property type="protein sequence ID" value="SGY79582.1"/>
    <property type="molecule type" value="Genomic_DNA"/>
</dbReference>
<feature type="region of interest" description="Disordered" evidence="1">
    <location>
        <begin position="1"/>
        <end position="37"/>
    </location>
</feature>
<reference evidence="2 3" key="1">
    <citation type="submission" date="2016-11" db="EMBL/GenBank/DDBJ databases">
        <authorList>
            <person name="Jaros S."/>
            <person name="Januszkiewicz K."/>
            <person name="Wedrychowicz H."/>
        </authorList>
    </citation>
    <scope>NUCLEOTIDE SEQUENCE [LARGE SCALE GENOMIC DNA]</scope>
</reference>
<evidence type="ECO:0000256" key="1">
    <source>
        <dbReference type="SAM" id="MobiDB-lite"/>
    </source>
</evidence>
<dbReference type="AlphaFoldDB" id="A0A2X0PDZ8"/>
<organism evidence="2 3">
    <name type="scientific">Microbotryum silenes-dioicae</name>
    <dbReference type="NCBI Taxonomy" id="796604"/>
    <lineage>
        <taxon>Eukaryota</taxon>
        <taxon>Fungi</taxon>
        <taxon>Dikarya</taxon>
        <taxon>Basidiomycota</taxon>
        <taxon>Pucciniomycotina</taxon>
        <taxon>Microbotryomycetes</taxon>
        <taxon>Microbotryales</taxon>
        <taxon>Microbotryaceae</taxon>
        <taxon>Microbotryum</taxon>
    </lineage>
</organism>
<evidence type="ECO:0000313" key="2">
    <source>
        <dbReference type="EMBL" id="SGY79582.1"/>
    </source>
</evidence>
<evidence type="ECO:0000313" key="3">
    <source>
        <dbReference type="Proteomes" id="UP000249464"/>
    </source>
</evidence>
<name>A0A2X0PDZ8_9BASI</name>
<sequence length="37" mass="4273">MLMAGPCAGRHRTGTVCTSEHGQERRHFRYKQNNADR</sequence>
<protein>
    <submittedName>
        <fullName evidence="2">BQ5605_C008g05169 protein</fullName>
    </submittedName>
</protein>